<feature type="domain" description="Alpha 1,4-glycosyltransferase" evidence="2">
    <location>
        <begin position="286"/>
        <end position="407"/>
    </location>
</feature>
<dbReference type="KEGG" id="pda:103716220"/>
<dbReference type="RefSeq" id="XP_026664176.1">
    <property type="nucleotide sequence ID" value="XM_026808375.2"/>
</dbReference>
<gene>
    <name evidence="4" type="primary">LOC103716220</name>
</gene>
<dbReference type="Proteomes" id="UP000228380">
    <property type="component" value="Chromosome 17"/>
</dbReference>
<evidence type="ECO:0000313" key="3">
    <source>
        <dbReference type="Proteomes" id="UP000228380"/>
    </source>
</evidence>
<accession>A0A8B8J9R8</accession>
<feature type="region of interest" description="Disordered" evidence="1">
    <location>
        <begin position="59"/>
        <end position="94"/>
    </location>
</feature>
<organism evidence="3 4">
    <name type="scientific">Phoenix dactylifera</name>
    <name type="common">Date palm</name>
    <dbReference type="NCBI Taxonomy" id="42345"/>
    <lineage>
        <taxon>Eukaryota</taxon>
        <taxon>Viridiplantae</taxon>
        <taxon>Streptophyta</taxon>
        <taxon>Embryophyta</taxon>
        <taxon>Tracheophyta</taxon>
        <taxon>Spermatophyta</taxon>
        <taxon>Magnoliopsida</taxon>
        <taxon>Liliopsida</taxon>
        <taxon>Arecaceae</taxon>
        <taxon>Coryphoideae</taxon>
        <taxon>Phoeniceae</taxon>
        <taxon>Phoenix</taxon>
    </lineage>
</organism>
<dbReference type="PANTHER" id="PTHR46781:SF5">
    <property type="entry name" value="ALPHA 1,4-GLYCOSYLTRANSFERASE FAMILY PROTEIN"/>
    <property type="match status" value="1"/>
</dbReference>
<sequence length="414" mass="46285">MPRQRRILSLLLFFIPTSFFALALLHLSGDGATAFSRPATPIQEANSAAMLALREEVSLPKPKSHQKLRLSENASDGLGSSSASAPKGTNSSDARSLLRRLHSNARSRRFFARAYEFFYGCSPVRPNPSCEVRFFMTWISSLEAFGPRELLSMQSLFKFHPGACLLIVSSTMDSPRGTKLLKPFKEMGFQVAAMSPDFDLLFKKTPAKAWFKLLRKGEIDPGEVALGQNLSNLLRLAVLYKFGGIYIDTDVVVMRSFLGLKNVIGAQAADAETGNWSRLNNAVMIFDRRHPLLYKFIQEFALTFDGNKWGHNGPYLVSRVVSRVMGRPGFVFTVLPPVAFYPVDWNRIEGLFQGPQGGNHSKWVAAKLDRIREESFAVHLWNKQSRGMKVEEGSVIARIMLDCCVFCNFDVSAL</sequence>
<dbReference type="AlphaFoldDB" id="A0A8B8J9R8"/>
<dbReference type="Pfam" id="PF04488">
    <property type="entry name" value="Gly_transf_sug"/>
    <property type="match status" value="1"/>
</dbReference>
<dbReference type="Pfam" id="PF04572">
    <property type="entry name" value="Gb3_synth"/>
    <property type="match status" value="1"/>
</dbReference>
<dbReference type="SUPFAM" id="SSF53448">
    <property type="entry name" value="Nucleotide-diphospho-sugar transferases"/>
    <property type="match status" value="1"/>
</dbReference>
<feature type="compositionally biased region" description="Low complexity" evidence="1">
    <location>
        <begin position="74"/>
        <end position="85"/>
    </location>
</feature>
<protein>
    <submittedName>
        <fullName evidence="4">Lactosylceramide 4-alpha-galactosyltransferase</fullName>
    </submittedName>
</protein>
<reference evidence="4" key="2">
    <citation type="submission" date="2025-08" db="UniProtKB">
        <authorList>
            <consortium name="RefSeq"/>
        </authorList>
    </citation>
    <scope>IDENTIFICATION</scope>
    <source>
        <tissue evidence="4">Young leaves</tissue>
    </source>
</reference>
<proteinExistence type="predicted"/>
<dbReference type="PANTHER" id="PTHR46781">
    <property type="entry name" value="ALPHA 1,4-GLYCOSYLTRANSFERASE FAMILY PROTEIN"/>
    <property type="match status" value="1"/>
</dbReference>
<dbReference type="GeneID" id="103716220"/>
<dbReference type="InterPro" id="IPR029044">
    <property type="entry name" value="Nucleotide-diphossugar_trans"/>
</dbReference>
<dbReference type="Gene3D" id="3.90.550.20">
    <property type="match status" value="1"/>
</dbReference>
<dbReference type="OrthoDB" id="409543at2759"/>
<dbReference type="InterPro" id="IPR007652">
    <property type="entry name" value="A1-4-GlycosylTfrase_dom"/>
</dbReference>
<evidence type="ECO:0000313" key="4">
    <source>
        <dbReference type="RefSeq" id="XP_026664176.1"/>
    </source>
</evidence>
<reference evidence="3" key="1">
    <citation type="journal article" date="2019" name="Nat. Commun.">
        <title>Genome-wide association mapping of date palm fruit traits.</title>
        <authorList>
            <person name="Hazzouri K.M."/>
            <person name="Gros-Balthazard M."/>
            <person name="Flowers J.M."/>
            <person name="Copetti D."/>
            <person name="Lemansour A."/>
            <person name="Lebrun M."/>
            <person name="Masmoudi K."/>
            <person name="Ferrand S."/>
            <person name="Dhar M.I."/>
            <person name="Fresquez Z.A."/>
            <person name="Rosas U."/>
            <person name="Zhang J."/>
            <person name="Talag J."/>
            <person name="Lee S."/>
            <person name="Kudrna D."/>
            <person name="Powell R.F."/>
            <person name="Leitch I.J."/>
            <person name="Krueger R.R."/>
            <person name="Wing R.A."/>
            <person name="Amiri K.M.A."/>
            <person name="Purugganan M.D."/>
        </authorList>
    </citation>
    <scope>NUCLEOTIDE SEQUENCE [LARGE SCALE GENOMIC DNA]</scope>
    <source>
        <strain evidence="3">cv. Khalas</strain>
    </source>
</reference>
<evidence type="ECO:0000256" key="1">
    <source>
        <dbReference type="SAM" id="MobiDB-lite"/>
    </source>
</evidence>
<dbReference type="InterPro" id="IPR007577">
    <property type="entry name" value="GlycoTrfase_DXD_sugar-bd_CS"/>
</dbReference>
<name>A0A8B8J9R8_PHODC</name>
<evidence type="ECO:0000259" key="2">
    <source>
        <dbReference type="Pfam" id="PF04572"/>
    </source>
</evidence>
<dbReference type="InterPro" id="IPR044789">
    <property type="entry name" value="Put_A1-4-GlycosylTfrase_plant"/>
</dbReference>
<keyword evidence="3" id="KW-1185">Reference proteome</keyword>